<feature type="transmembrane region" description="Helical" evidence="2">
    <location>
        <begin position="53"/>
        <end position="79"/>
    </location>
</feature>
<reference evidence="4" key="1">
    <citation type="submission" date="2025-08" db="UniProtKB">
        <authorList>
            <consortium name="RefSeq"/>
        </authorList>
    </citation>
    <scope>IDENTIFICATION</scope>
</reference>
<keyword evidence="3" id="KW-1185">Reference proteome</keyword>
<keyword evidence="2" id="KW-0812">Transmembrane</keyword>
<evidence type="ECO:0000256" key="2">
    <source>
        <dbReference type="SAM" id="Phobius"/>
    </source>
</evidence>
<evidence type="ECO:0000313" key="3">
    <source>
        <dbReference type="Proteomes" id="UP000694845"/>
    </source>
</evidence>
<dbReference type="OMA" id="HEGHQEN"/>
<keyword evidence="2" id="KW-0472">Membrane</keyword>
<sequence>MLPKNTTTTAMAMLPEKSLALCSGKKDTEVVSMVEDKDLQVSADFDRGRTRRAVICSCAVVLTTLILVAGALGAVAIVITQSDRVTTVTGPSRGSPLDRNSLAEIPATPPRVKIDNGGLWPPGPPTPDRVTVNGSSADSDDEDLVVSGSSGEGPTQLAIFSEQSGSVDYLSSQRQSSSDSVVRYFSDMYYDSW</sequence>
<accession>A0A8B7YLN1</accession>
<gene>
    <name evidence="4" type="primary">LOC110981167</name>
</gene>
<dbReference type="KEGG" id="aplc:110981167"/>
<evidence type="ECO:0000256" key="1">
    <source>
        <dbReference type="SAM" id="MobiDB-lite"/>
    </source>
</evidence>
<dbReference type="Proteomes" id="UP000694845">
    <property type="component" value="Unplaced"/>
</dbReference>
<protein>
    <submittedName>
        <fullName evidence="4">Uncharacterized protein LOC110981167</fullName>
    </submittedName>
</protein>
<dbReference type="GeneID" id="110981167"/>
<evidence type="ECO:0000313" key="4">
    <source>
        <dbReference type="RefSeq" id="XP_022094174.1"/>
    </source>
</evidence>
<dbReference type="RefSeq" id="XP_022094174.1">
    <property type="nucleotide sequence ID" value="XM_022238482.1"/>
</dbReference>
<organism evidence="3 4">
    <name type="scientific">Acanthaster planci</name>
    <name type="common">Crown-of-thorns starfish</name>
    <dbReference type="NCBI Taxonomy" id="133434"/>
    <lineage>
        <taxon>Eukaryota</taxon>
        <taxon>Metazoa</taxon>
        <taxon>Echinodermata</taxon>
        <taxon>Eleutherozoa</taxon>
        <taxon>Asterozoa</taxon>
        <taxon>Asteroidea</taxon>
        <taxon>Valvatacea</taxon>
        <taxon>Valvatida</taxon>
        <taxon>Acanthasteridae</taxon>
        <taxon>Acanthaster</taxon>
    </lineage>
</organism>
<dbReference type="AlphaFoldDB" id="A0A8B7YLN1"/>
<feature type="region of interest" description="Disordered" evidence="1">
    <location>
        <begin position="85"/>
        <end position="156"/>
    </location>
</feature>
<proteinExistence type="predicted"/>
<name>A0A8B7YLN1_ACAPL</name>
<keyword evidence="2" id="KW-1133">Transmembrane helix</keyword>
<dbReference type="OrthoDB" id="10189302at2759"/>